<accession>A0AC61MTC8</accession>
<name>A0AC61MTC8_9FIRM</name>
<organism evidence="1 2">
    <name type="scientific">Miniphocaeibacter halophilus</name>
    <dbReference type="NCBI Taxonomy" id="2931922"/>
    <lineage>
        <taxon>Bacteria</taxon>
        <taxon>Bacillati</taxon>
        <taxon>Bacillota</taxon>
        <taxon>Tissierellia</taxon>
        <taxon>Tissierellales</taxon>
        <taxon>Peptoniphilaceae</taxon>
        <taxon>Miniphocaeibacter</taxon>
    </lineage>
</organism>
<keyword evidence="1" id="KW-0326">Glycosidase</keyword>
<keyword evidence="2" id="KW-1185">Reference proteome</keyword>
<reference evidence="1 2" key="1">
    <citation type="journal article" date="2022" name="Int. J. Syst. Evol. Microbiol.">
        <title>Miniphocaeibacter halophilus sp. nov., an ammonium-tolerant acetate-producing bacterium isolated from a biogas system.</title>
        <authorList>
            <person name="Schnurer A."/>
            <person name="Singh A."/>
            <person name="Bi S."/>
            <person name="Qiao W."/>
            <person name="Westerholm M."/>
        </authorList>
    </citation>
    <scope>NUCLEOTIDE SEQUENCE [LARGE SCALE GENOMIC DNA]</scope>
    <source>
        <strain evidence="1 2">AMB_01</strain>
    </source>
</reference>
<gene>
    <name evidence="1" type="ORF">JFY71_11475</name>
</gene>
<dbReference type="EC" id="3.2.2.9" evidence="1"/>
<proteinExistence type="predicted"/>
<evidence type="ECO:0000313" key="1">
    <source>
        <dbReference type="EMBL" id="QQK07875.1"/>
    </source>
</evidence>
<evidence type="ECO:0000313" key="2">
    <source>
        <dbReference type="Proteomes" id="UP000595814"/>
    </source>
</evidence>
<protein>
    <submittedName>
        <fullName evidence="1">5'-methylthioadenosine/adenosylhomocysteine nucleosidase</fullName>
        <ecNumber evidence="1">3.2.2.9</ecNumber>
    </submittedName>
</protein>
<keyword evidence="1" id="KW-0378">Hydrolase</keyword>
<dbReference type="EMBL" id="CP066744">
    <property type="protein sequence ID" value="QQK07875.1"/>
    <property type="molecule type" value="Genomic_DNA"/>
</dbReference>
<dbReference type="Proteomes" id="UP000595814">
    <property type="component" value="Chromosome"/>
</dbReference>
<sequence>MSGKIKTIGIVSALSSEIRAFKDIISNIEEKKIGKHLFYLGDYENKKIIFTDSGVGKVNAAITTQILINEFKPDFIINTGIAGGLNKELNHTDLVIANELVYHDFDSGLLEKYSPYVKSFKVEDKYLEIARKVLENKKYFEGLVITGDQFITDSFKKEELIRDFNAYCVEMEGAAIAHTAYLNNVSFIVIRCISDLADDDGDDDYDDFEIIAAEKASKFTLEFIKKL</sequence>